<dbReference type="PANTHER" id="PTHR42648:SF25">
    <property type="entry name" value="RNA-DIRECTED DNA POLYMERASE"/>
    <property type="match status" value="1"/>
</dbReference>
<dbReference type="InterPro" id="IPR036397">
    <property type="entry name" value="RNaseH_sf"/>
</dbReference>
<dbReference type="Pfam" id="PF25597">
    <property type="entry name" value="SH3_retrovirus"/>
    <property type="match status" value="1"/>
</dbReference>
<dbReference type="SUPFAM" id="SSF57756">
    <property type="entry name" value="Retrovirus zinc finger-like domains"/>
    <property type="match status" value="1"/>
</dbReference>
<dbReference type="Gene3D" id="4.10.60.10">
    <property type="entry name" value="Zinc finger, CCHC-type"/>
    <property type="match status" value="1"/>
</dbReference>
<evidence type="ECO:0000313" key="5">
    <source>
        <dbReference type="Proteomes" id="UP001341281"/>
    </source>
</evidence>
<dbReference type="GO" id="GO:0015074">
    <property type="term" value="P:DNA integration"/>
    <property type="evidence" value="ECO:0007669"/>
    <property type="project" value="InterPro"/>
</dbReference>
<dbReference type="AlphaFoldDB" id="A0AAQ3SQ73"/>
<feature type="compositionally biased region" description="Gly residues" evidence="2">
    <location>
        <begin position="227"/>
        <end position="242"/>
    </location>
</feature>
<feature type="region of interest" description="Disordered" evidence="2">
    <location>
        <begin position="203"/>
        <end position="247"/>
    </location>
</feature>
<dbReference type="InterPro" id="IPR039537">
    <property type="entry name" value="Retrotran_Ty1/copia-like"/>
</dbReference>
<dbReference type="InterPro" id="IPR054722">
    <property type="entry name" value="PolX-like_BBD"/>
</dbReference>
<dbReference type="GO" id="GO:0003676">
    <property type="term" value="F:nucleic acid binding"/>
    <property type="evidence" value="ECO:0007669"/>
    <property type="project" value="InterPro"/>
</dbReference>
<organism evidence="4 5">
    <name type="scientific">Paspalum notatum var. saurae</name>
    <dbReference type="NCBI Taxonomy" id="547442"/>
    <lineage>
        <taxon>Eukaryota</taxon>
        <taxon>Viridiplantae</taxon>
        <taxon>Streptophyta</taxon>
        <taxon>Embryophyta</taxon>
        <taxon>Tracheophyta</taxon>
        <taxon>Spermatophyta</taxon>
        <taxon>Magnoliopsida</taxon>
        <taxon>Liliopsida</taxon>
        <taxon>Poales</taxon>
        <taxon>Poaceae</taxon>
        <taxon>PACMAD clade</taxon>
        <taxon>Panicoideae</taxon>
        <taxon>Andropogonodae</taxon>
        <taxon>Paspaleae</taxon>
        <taxon>Paspalinae</taxon>
        <taxon>Paspalum</taxon>
    </lineage>
</organism>
<dbReference type="InterPro" id="IPR012337">
    <property type="entry name" value="RNaseH-like_sf"/>
</dbReference>
<dbReference type="InterPro" id="IPR057670">
    <property type="entry name" value="SH3_retrovirus"/>
</dbReference>
<dbReference type="Pfam" id="PF13976">
    <property type="entry name" value="gag_pre-integrs"/>
    <property type="match status" value="1"/>
</dbReference>
<evidence type="ECO:0000259" key="3">
    <source>
        <dbReference type="PROSITE" id="PS50994"/>
    </source>
</evidence>
<evidence type="ECO:0000256" key="1">
    <source>
        <dbReference type="ARBA" id="ARBA00022670"/>
    </source>
</evidence>
<feature type="region of interest" description="Disordered" evidence="2">
    <location>
        <begin position="1"/>
        <end position="34"/>
    </location>
</feature>
<dbReference type="SUPFAM" id="SSF53098">
    <property type="entry name" value="Ribonuclease H-like"/>
    <property type="match status" value="1"/>
</dbReference>
<keyword evidence="1" id="KW-0378">Hydrolase</keyword>
<evidence type="ECO:0000313" key="4">
    <source>
        <dbReference type="EMBL" id="WVZ58489.1"/>
    </source>
</evidence>
<evidence type="ECO:0000256" key="2">
    <source>
        <dbReference type="SAM" id="MobiDB-lite"/>
    </source>
</evidence>
<sequence length="786" mass="86207">MPRRRSTSPPRRLRGESRPPESSGRSGGGSGGGLVIHRVTKEISSSGSFPALTRTNYYDWAALMRVMLQARGLWIAVSVGTNDLTEDRMALEVLSKAVPVEMMGTIANKATAKLAWDSIRVMNIGVERVRKAKASTLRREFDSLKFRDGETALPAKFEQIASSIETLLDLADLTVEELIGRPKATEERHNLTNSIASLNLTEDELVARSERPGERTSSRKKGRGRGRSSGSGRGGGNAGRDGGNAARDECRYYGKKGHWARECRKKKKDAAAHTAQAEEAEGEALLVATATVITAPSSATSSEAIPLPREQGVHINEDKLFVQLGDGREGDCTRWILDTGATNHMTSSRSAFSNLDTGVRGTVKFGDGSVVGIEGRGTVLFNCKNGEHHALAGVYHIPRLTTNIVSLGQLEEDGYKILMENGFLRIWDRSRRLLAKVPRTHNRLYQINLDISKPVCLAAQGTDVAWRWHARYGHINFRALRLLANKEMHKLELVHGDLCGPVTPSTPSGNKYFLLLVDDLSRYMWLMLLSTKDQAAATIMRFKGVAEAEARRKLGTLRTDRGGEFTARAFADLSAGTSPLRTRLNGMGWWRGGTDGHGRSMMKAKALPGSVTTAVNRAPTQSVEGKTPYEVWHGAKPPVHYLRTFGCVAHVKVAGKHLAKLDDRSTPMVFVGYEPGTKAYRFYNPNTRRVHVSRDAVFEEERSWEWGADKGAGPGDDVEPFHVEYVTITFDTSGNSKLSSDTVRGRNAYIEHGDARTRVRAQDTAGYNAGPRITGARHPVRVTAGG</sequence>
<keyword evidence="1" id="KW-0645">Protease</keyword>
<feature type="domain" description="Integrase catalytic" evidence="3">
    <location>
        <begin position="485"/>
        <end position="573"/>
    </location>
</feature>
<dbReference type="Pfam" id="PF22936">
    <property type="entry name" value="Pol_BBD"/>
    <property type="match status" value="1"/>
</dbReference>
<dbReference type="Proteomes" id="UP001341281">
    <property type="component" value="Chromosome 02"/>
</dbReference>
<dbReference type="GO" id="GO:0006508">
    <property type="term" value="P:proteolysis"/>
    <property type="evidence" value="ECO:0007669"/>
    <property type="project" value="UniProtKB-KW"/>
</dbReference>
<dbReference type="GO" id="GO:0008233">
    <property type="term" value="F:peptidase activity"/>
    <property type="evidence" value="ECO:0007669"/>
    <property type="project" value="UniProtKB-KW"/>
</dbReference>
<feature type="compositionally biased region" description="Gly residues" evidence="2">
    <location>
        <begin position="25"/>
        <end position="34"/>
    </location>
</feature>
<gene>
    <name evidence="4" type="ORF">U9M48_008761</name>
</gene>
<dbReference type="Gene3D" id="3.30.420.10">
    <property type="entry name" value="Ribonuclease H-like superfamily/Ribonuclease H"/>
    <property type="match status" value="1"/>
</dbReference>
<dbReference type="PROSITE" id="PS50994">
    <property type="entry name" value="INTEGRASE"/>
    <property type="match status" value="1"/>
</dbReference>
<name>A0AAQ3SQ73_PASNO</name>
<dbReference type="InterPro" id="IPR036875">
    <property type="entry name" value="Znf_CCHC_sf"/>
</dbReference>
<keyword evidence="5" id="KW-1185">Reference proteome</keyword>
<proteinExistence type="predicted"/>
<dbReference type="InterPro" id="IPR025724">
    <property type="entry name" value="GAG-pre-integrase_dom"/>
</dbReference>
<protein>
    <recommendedName>
        <fullName evidence="3">Integrase catalytic domain-containing protein</fullName>
    </recommendedName>
</protein>
<feature type="compositionally biased region" description="Basic and acidic residues" evidence="2">
    <location>
        <begin position="205"/>
        <end position="217"/>
    </location>
</feature>
<dbReference type="EMBL" id="CP144746">
    <property type="protein sequence ID" value="WVZ58489.1"/>
    <property type="molecule type" value="Genomic_DNA"/>
</dbReference>
<dbReference type="PANTHER" id="PTHR42648">
    <property type="entry name" value="TRANSPOSASE, PUTATIVE-RELATED"/>
    <property type="match status" value="1"/>
</dbReference>
<dbReference type="InterPro" id="IPR001584">
    <property type="entry name" value="Integrase_cat-core"/>
</dbReference>
<reference evidence="4 5" key="1">
    <citation type="submission" date="2024-02" db="EMBL/GenBank/DDBJ databases">
        <title>High-quality chromosome-scale genome assembly of Pensacola bahiagrass (Paspalum notatum Flugge var. saurae).</title>
        <authorList>
            <person name="Vega J.M."/>
            <person name="Podio M."/>
            <person name="Orjuela J."/>
            <person name="Siena L.A."/>
            <person name="Pessino S.C."/>
            <person name="Combes M.C."/>
            <person name="Mariac C."/>
            <person name="Albertini E."/>
            <person name="Pupilli F."/>
            <person name="Ortiz J.P.A."/>
            <person name="Leblanc O."/>
        </authorList>
    </citation>
    <scope>NUCLEOTIDE SEQUENCE [LARGE SCALE GENOMIC DNA]</scope>
    <source>
        <strain evidence="4">R1</strain>
        <tissue evidence="4">Leaf</tissue>
    </source>
</reference>
<accession>A0AAQ3SQ73</accession>
<dbReference type="GO" id="GO:0008270">
    <property type="term" value="F:zinc ion binding"/>
    <property type="evidence" value="ECO:0007669"/>
    <property type="project" value="InterPro"/>
</dbReference>